<organism evidence="12 13">
    <name type="scientific">Effrenium voratum</name>
    <dbReference type="NCBI Taxonomy" id="2562239"/>
    <lineage>
        <taxon>Eukaryota</taxon>
        <taxon>Sar</taxon>
        <taxon>Alveolata</taxon>
        <taxon>Dinophyceae</taxon>
        <taxon>Suessiales</taxon>
        <taxon>Symbiodiniaceae</taxon>
        <taxon>Effrenium</taxon>
    </lineage>
</organism>
<dbReference type="Gene3D" id="1.20.120.1320">
    <property type="entry name" value="Aspartokinase, catalytic domain"/>
    <property type="match status" value="1"/>
</dbReference>
<comment type="caution">
    <text evidence="12">The sequence shown here is derived from an EMBL/GenBank/DDBJ whole genome shotgun (WGS) entry which is preliminary data.</text>
</comment>
<dbReference type="InterPro" id="IPR045865">
    <property type="entry name" value="ACT-like_dom_sf"/>
</dbReference>
<dbReference type="GO" id="GO:0005829">
    <property type="term" value="C:cytosol"/>
    <property type="evidence" value="ECO:0007669"/>
    <property type="project" value="TreeGrafter"/>
</dbReference>
<evidence type="ECO:0000313" key="12">
    <source>
        <dbReference type="EMBL" id="CAJ1396007.1"/>
    </source>
</evidence>
<feature type="domain" description="Aspartate/glutamate/uridylate kinase" evidence="10">
    <location>
        <begin position="31"/>
        <end position="316"/>
    </location>
</feature>
<dbReference type="Gene3D" id="3.40.1160.10">
    <property type="entry name" value="Acetylglutamate kinase-like"/>
    <property type="match status" value="1"/>
</dbReference>
<dbReference type="InterPro" id="IPR054352">
    <property type="entry name" value="ACT_Aspartokinase"/>
</dbReference>
<evidence type="ECO:0000256" key="7">
    <source>
        <dbReference type="RuleBase" id="RU003448"/>
    </source>
</evidence>
<evidence type="ECO:0000259" key="11">
    <source>
        <dbReference type="Pfam" id="PF22468"/>
    </source>
</evidence>
<evidence type="ECO:0000256" key="6">
    <source>
        <dbReference type="ARBA" id="ARBA00047872"/>
    </source>
</evidence>
<comment type="pathway">
    <text evidence="8">Amino-acid biosynthesis; L-lysine biosynthesis via DAP pathway; (S)-tetrahydrodipicolinate from L-aspartate: step 1/4.</text>
</comment>
<keyword evidence="5" id="KW-0067">ATP-binding</keyword>
<evidence type="ECO:0000256" key="8">
    <source>
        <dbReference type="RuleBase" id="RU004249"/>
    </source>
</evidence>
<accession>A0AA36N6F9</accession>
<comment type="pathway">
    <text evidence="8">Amino-acid biosynthesis; L-threonine biosynthesis; L-threonine from L-aspartate: step 1/5.</text>
</comment>
<dbReference type="GO" id="GO:0005524">
    <property type="term" value="F:ATP binding"/>
    <property type="evidence" value="ECO:0007669"/>
    <property type="project" value="UniProtKB-KW"/>
</dbReference>
<protein>
    <recommendedName>
        <fullName evidence="7">Aspartokinase</fullName>
        <ecNumber evidence="7">2.7.2.4</ecNumber>
    </recommendedName>
</protein>
<evidence type="ECO:0000256" key="4">
    <source>
        <dbReference type="ARBA" id="ARBA00022777"/>
    </source>
</evidence>
<dbReference type="PANTHER" id="PTHR21499">
    <property type="entry name" value="ASPARTATE KINASE"/>
    <property type="match status" value="1"/>
</dbReference>
<keyword evidence="2 7" id="KW-0808">Transferase</keyword>
<dbReference type="EC" id="2.7.2.4" evidence="7"/>
<feature type="domain" description="Aspartokinase ACT" evidence="11">
    <location>
        <begin position="436"/>
        <end position="483"/>
    </location>
</feature>
<evidence type="ECO:0000256" key="9">
    <source>
        <dbReference type="SAM" id="MobiDB-lite"/>
    </source>
</evidence>
<dbReference type="InterPro" id="IPR001048">
    <property type="entry name" value="Asp/Glu/Uridylate_kinase"/>
</dbReference>
<evidence type="ECO:0000313" key="13">
    <source>
        <dbReference type="Proteomes" id="UP001178507"/>
    </source>
</evidence>
<dbReference type="EMBL" id="CAUJNA010003216">
    <property type="protein sequence ID" value="CAJ1396007.1"/>
    <property type="molecule type" value="Genomic_DNA"/>
</dbReference>
<evidence type="ECO:0000256" key="5">
    <source>
        <dbReference type="ARBA" id="ARBA00022840"/>
    </source>
</evidence>
<dbReference type="SUPFAM" id="SSF55021">
    <property type="entry name" value="ACT-like"/>
    <property type="match status" value="2"/>
</dbReference>
<dbReference type="NCBIfam" id="TIGR00657">
    <property type="entry name" value="asp_kinases"/>
    <property type="match status" value="1"/>
</dbReference>
<evidence type="ECO:0000256" key="1">
    <source>
        <dbReference type="ARBA" id="ARBA00010122"/>
    </source>
</evidence>
<dbReference type="GO" id="GO:0004072">
    <property type="term" value="F:aspartate kinase activity"/>
    <property type="evidence" value="ECO:0007669"/>
    <property type="project" value="UniProtKB-EC"/>
</dbReference>
<dbReference type="AlphaFoldDB" id="A0AA36N6F9"/>
<reference evidence="12" key="1">
    <citation type="submission" date="2023-08" db="EMBL/GenBank/DDBJ databases">
        <authorList>
            <person name="Chen Y."/>
            <person name="Shah S."/>
            <person name="Dougan E. K."/>
            <person name="Thang M."/>
            <person name="Chan C."/>
        </authorList>
    </citation>
    <scope>NUCLEOTIDE SEQUENCE</scope>
</reference>
<dbReference type="InterPro" id="IPR036393">
    <property type="entry name" value="AceGlu_kinase-like_sf"/>
</dbReference>
<name>A0AA36N6F9_9DINO</name>
<dbReference type="PANTHER" id="PTHR21499:SF59">
    <property type="entry name" value="ASPARTOKINASE"/>
    <property type="match status" value="1"/>
</dbReference>
<dbReference type="CDD" id="cd04912">
    <property type="entry name" value="ACT_AKiii-LysC-EC-like_1"/>
    <property type="match status" value="1"/>
</dbReference>
<feature type="compositionally biased region" description="Polar residues" evidence="9">
    <location>
        <begin position="495"/>
        <end position="511"/>
    </location>
</feature>
<keyword evidence="4 7" id="KW-0418">Kinase</keyword>
<sequence>MPLDFTALCKRTSWETPEPSPICDERRVHPVVMKFGGSALNGPEQVATCVELVRKALGERPIVVVSAMGKATDALLEAGRRALETGAEESVAQLRAFHEAILQKFGVPFALLEPLFGELERLLQGLALVQEMSGRSRDLLVSFGERLSARTFAAAFNASNAEGIEARALDAWEVGMKTTSGSGDADSAYSSVEVLPSAYGEIKQSFAALKLCYDYVPVVTGYIAQDAHGAITTLGRDGSDLTAAVIGAAVKAKEVQLWKDVRGIQSIDPRMEPQARPVEVLTFEEAAELSVFGARVVHPSAVLPAWMAGVPMCIRSFLAPDFPGTRIVRDLELPRPGQVAAISSKQDITMIVVKSSRMLGQHGFLAHVFQLFHKYQASVDVITTSEVTVSMTLDEHYGHVDLDGLVEELRKVAYVTVHPSMALLTLIASKDDSVAVLRRAFDIFDDLSVQVEMVSQGASNVNLTFLLPGHQLERTARQLHAVFFEEGKPQGAVTPGSTAGSFTSRSRSSEE</sequence>
<dbReference type="SUPFAM" id="SSF53633">
    <property type="entry name" value="Carbamate kinase-like"/>
    <property type="match status" value="1"/>
</dbReference>
<dbReference type="Pfam" id="PF22468">
    <property type="entry name" value="ACT_9"/>
    <property type="match status" value="1"/>
</dbReference>
<dbReference type="Pfam" id="PF00696">
    <property type="entry name" value="AA_kinase"/>
    <property type="match status" value="1"/>
</dbReference>
<evidence type="ECO:0000259" key="10">
    <source>
        <dbReference type="Pfam" id="PF00696"/>
    </source>
</evidence>
<keyword evidence="13" id="KW-1185">Reference proteome</keyword>
<dbReference type="InterPro" id="IPR005260">
    <property type="entry name" value="Asp_kin_monofn"/>
</dbReference>
<dbReference type="InterPro" id="IPR042199">
    <property type="entry name" value="AsparK_Bifunc_asparK/hSer_DH"/>
</dbReference>
<feature type="region of interest" description="Disordered" evidence="9">
    <location>
        <begin position="489"/>
        <end position="511"/>
    </location>
</feature>
<keyword evidence="3" id="KW-0547">Nucleotide-binding</keyword>
<dbReference type="InterPro" id="IPR001341">
    <property type="entry name" value="Asp_kinase"/>
</dbReference>
<dbReference type="PIRSF" id="PIRSF000726">
    <property type="entry name" value="Asp_kin"/>
    <property type="match status" value="1"/>
</dbReference>
<gene>
    <name evidence="12" type="ORF">EVOR1521_LOCUS20299</name>
</gene>
<dbReference type="Proteomes" id="UP001178507">
    <property type="component" value="Unassembled WGS sequence"/>
</dbReference>
<dbReference type="GO" id="GO:0009089">
    <property type="term" value="P:lysine biosynthetic process via diaminopimelate"/>
    <property type="evidence" value="ECO:0007669"/>
    <property type="project" value="InterPro"/>
</dbReference>
<dbReference type="GO" id="GO:0009090">
    <property type="term" value="P:homoserine biosynthetic process"/>
    <property type="evidence" value="ECO:0007669"/>
    <property type="project" value="TreeGrafter"/>
</dbReference>
<comment type="pathway">
    <text evidence="8">Amino-acid biosynthesis; L-methionine biosynthesis via de novo pathway; L-homoserine from L-aspartate: step 1/3.</text>
</comment>
<evidence type="ECO:0000256" key="3">
    <source>
        <dbReference type="ARBA" id="ARBA00022741"/>
    </source>
</evidence>
<dbReference type="Gene3D" id="3.30.70.260">
    <property type="match status" value="2"/>
</dbReference>
<evidence type="ECO:0000256" key="2">
    <source>
        <dbReference type="ARBA" id="ARBA00022679"/>
    </source>
</evidence>
<comment type="catalytic activity">
    <reaction evidence="6 7">
        <text>L-aspartate + ATP = 4-phospho-L-aspartate + ADP</text>
        <dbReference type="Rhea" id="RHEA:23776"/>
        <dbReference type="ChEBI" id="CHEBI:29991"/>
        <dbReference type="ChEBI" id="CHEBI:30616"/>
        <dbReference type="ChEBI" id="CHEBI:57535"/>
        <dbReference type="ChEBI" id="CHEBI:456216"/>
        <dbReference type="EC" id="2.7.2.4"/>
    </reaction>
</comment>
<comment type="similarity">
    <text evidence="1 7">Belongs to the aspartokinase family.</text>
</comment>
<proteinExistence type="inferred from homology"/>
<keyword evidence="8" id="KW-0028">Amino-acid biosynthesis</keyword>